<name>A0A918NE37_9PROT</name>
<dbReference type="GO" id="GO:0015035">
    <property type="term" value="F:protein-disulfide reductase activity"/>
    <property type="evidence" value="ECO:0007669"/>
    <property type="project" value="InterPro"/>
</dbReference>
<keyword evidence="1" id="KW-1133">Transmembrane helix</keyword>
<dbReference type="EMBL" id="BMYV01000001">
    <property type="protein sequence ID" value="GGX65808.1"/>
    <property type="molecule type" value="Genomic_DNA"/>
</dbReference>
<organism evidence="2 3">
    <name type="scientific">Litorimonas cladophorae</name>
    <dbReference type="NCBI Taxonomy" id="1220491"/>
    <lineage>
        <taxon>Bacteria</taxon>
        <taxon>Pseudomonadati</taxon>
        <taxon>Pseudomonadota</taxon>
        <taxon>Alphaproteobacteria</taxon>
        <taxon>Maricaulales</taxon>
        <taxon>Robiginitomaculaceae</taxon>
    </lineage>
</organism>
<evidence type="ECO:0000313" key="3">
    <source>
        <dbReference type="Proteomes" id="UP000600865"/>
    </source>
</evidence>
<dbReference type="InterPro" id="IPR007263">
    <property type="entry name" value="DCC1-like"/>
</dbReference>
<evidence type="ECO:0000256" key="1">
    <source>
        <dbReference type="SAM" id="Phobius"/>
    </source>
</evidence>
<keyword evidence="3" id="KW-1185">Reference proteome</keyword>
<gene>
    <name evidence="2" type="ORF">GCM10011309_15100</name>
</gene>
<dbReference type="Pfam" id="PF04134">
    <property type="entry name" value="DCC1-like"/>
    <property type="match status" value="1"/>
</dbReference>
<comment type="caution">
    <text evidence="2">The sequence shown here is derived from an EMBL/GenBank/DDBJ whole genome shotgun (WGS) entry which is preliminary data.</text>
</comment>
<sequence>MTPYSYRSDPSVPDFSDDRAIIVFDGYCVMCSGFMRFVLRKDRKEHFRFLPAQSPLGEALYVHYGLKAGDYDSVLLIENGEVRVKWDASLGVFENLGWPWKLAGMGRILPKFLAVPLYDFIARNRFNWFGRREVCMIPTAEEQSRFL</sequence>
<evidence type="ECO:0000313" key="2">
    <source>
        <dbReference type="EMBL" id="GGX65808.1"/>
    </source>
</evidence>
<keyword evidence="1" id="KW-0812">Transmembrane</keyword>
<accession>A0A918NE37</accession>
<dbReference type="InterPro" id="IPR052927">
    <property type="entry name" value="DCC_oxidoreductase"/>
</dbReference>
<protein>
    <submittedName>
        <fullName evidence="2">Thiol-disulfide oxidoreductase</fullName>
    </submittedName>
</protein>
<reference evidence="2 3" key="1">
    <citation type="journal article" date="2014" name="Int. J. Syst. Evol. Microbiol.">
        <title>Complete genome sequence of Corynebacterium casei LMG S-19264T (=DSM 44701T), isolated from a smear-ripened cheese.</title>
        <authorList>
            <consortium name="US DOE Joint Genome Institute (JGI-PGF)"/>
            <person name="Walter F."/>
            <person name="Albersmeier A."/>
            <person name="Kalinowski J."/>
            <person name="Ruckert C."/>
        </authorList>
    </citation>
    <scope>NUCLEOTIDE SEQUENCE [LARGE SCALE GENOMIC DNA]</scope>
    <source>
        <strain evidence="2 3">KCTC 23968</strain>
    </source>
</reference>
<dbReference type="PANTHER" id="PTHR33639">
    <property type="entry name" value="THIOL-DISULFIDE OXIDOREDUCTASE DCC"/>
    <property type="match status" value="1"/>
</dbReference>
<dbReference type="PANTHER" id="PTHR33639:SF2">
    <property type="entry name" value="DUF393 DOMAIN-CONTAINING PROTEIN"/>
    <property type="match status" value="1"/>
</dbReference>
<feature type="transmembrane region" description="Helical" evidence="1">
    <location>
        <begin position="20"/>
        <end position="39"/>
    </location>
</feature>
<dbReference type="Proteomes" id="UP000600865">
    <property type="component" value="Unassembled WGS sequence"/>
</dbReference>
<dbReference type="AlphaFoldDB" id="A0A918NE37"/>
<keyword evidence="1" id="KW-0472">Membrane</keyword>
<proteinExistence type="predicted"/>
<dbReference type="RefSeq" id="WP_189583527.1">
    <property type="nucleotide sequence ID" value="NZ_BMYV01000001.1"/>
</dbReference>